<keyword evidence="3" id="KW-1185">Reference proteome</keyword>
<accession>A0ABV6QJW7</accession>
<name>A0ABV6QJW7_9ACTN</name>
<dbReference type="EMBL" id="JBHLTC010000014">
    <property type="protein sequence ID" value="MFC0624949.1"/>
    <property type="molecule type" value="Genomic_DNA"/>
</dbReference>
<organism evidence="2 3">
    <name type="scientific">Kribbella deserti</name>
    <dbReference type="NCBI Taxonomy" id="1926257"/>
    <lineage>
        <taxon>Bacteria</taxon>
        <taxon>Bacillati</taxon>
        <taxon>Actinomycetota</taxon>
        <taxon>Actinomycetes</taxon>
        <taxon>Propionibacteriales</taxon>
        <taxon>Kribbellaceae</taxon>
        <taxon>Kribbella</taxon>
    </lineage>
</organism>
<dbReference type="RefSeq" id="WP_380046844.1">
    <property type="nucleotide sequence ID" value="NZ_JBHLTC010000014.1"/>
</dbReference>
<feature type="compositionally biased region" description="Low complexity" evidence="1">
    <location>
        <begin position="328"/>
        <end position="340"/>
    </location>
</feature>
<feature type="region of interest" description="Disordered" evidence="1">
    <location>
        <begin position="328"/>
        <end position="348"/>
    </location>
</feature>
<sequence>MNTPPRSYDELMAQQHHAAVAITGAHHSNWNGKIGPTRQVENGVILGTASWDGGVLYDDKYVTEPLKQMYEHKGVQQDPATVLAYRNALKTVLHENSHMLSAEGTSHADAMQAFQNPPVRAIEEGVTEAWSYANLDLYIDKLDLEKIAPGLKEVQGRQSYPQFAPAANALATRISEVSGVDSNEVLRQMNVVNAAEKWPVATKIVTEAAGLDKIVPPAQLAQATQRVEQAMQAPFGTLADLKGLQPDQQRARSAEIGSEAFDAGQKEITAIKQEVATTGGLQPKVAEVSAETNPKQAELAHAMAMAQGGTKPLQGVQAGAATPVGAGAAVAAKPAGPAVGRDQGLGRD</sequence>
<proteinExistence type="predicted"/>
<reference evidence="2 3" key="1">
    <citation type="submission" date="2024-09" db="EMBL/GenBank/DDBJ databases">
        <authorList>
            <person name="Sun Q."/>
            <person name="Mori K."/>
        </authorList>
    </citation>
    <scope>NUCLEOTIDE SEQUENCE [LARGE SCALE GENOMIC DNA]</scope>
    <source>
        <strain evidence="2 3">CGMCC 1.15906</strain>
    </source>
</reference>
<evidence type="ECO:0000313" key="2">
    <source>
        <dbReference type="EMBL" id="MFC0624949.1"/>
    </source>
</evidence>
<protein>
    <submittedName>
        <fullName evidence="2">Uncharacterized protein</fullName>
    </submittedName>
</protein>
<evidence type="ECO:0000313" key="3">
    <source>
        <dbReference type="Proteomes" id="UP001589890"/>
    </source>
</evidence>
<comment type="caution">
    <text evidence="2">The sequence shown here is derived from an EMBL/GenBank/DDBJ whole genome shotgun (WGS) entry which is preliminary data.</text>
</comment>
<evidence type="ECO:0000256" key="1">
    <source>
        <dbReference type="SAM" id="MobiDB-lite"/>
    </source>
</evidence>
<gene>
    <name evidence="2" type="ORF">ACFFGN_12800</name>
</gene>
<dbReference type="Proteomes" id="UP001589890">
    <property type="component" value="Unassembled WGS sequence"/>
</dbReference>